<dbReference type="GO" id="GO:0003964">
    <property type="term" value="F:RNA-directed DNA polymerase activity"/>
    <property type="evidence" value="ECO:0007669"/>
    <property type="project" value="UniProtKB-KW"/>
</dbReference>
<feature type="non-terminal residue" evidence="3">
    <location>
        <position position="1"/>
    </location>
</feature>
<dbReference type="PANTHER" id="PTHR46890:SF48">
    <property type="entry name" value="RNA-DIRECTED DNA POLYMERASE"/>
    <property type="match status" value="1"/>
</dbReference>
<accession>A0A699HNT5</accession>
<keyword evidence="3" id="KW-0695">RNA-directed DNA polymerase</keyword>
<keyword evidence="2" id="KW-0812">Transmembrane</keyword>
<organism evidence="3">
    <name type="scientific">Tanacetum cinerariifolium</name>
    <name type="common">Dalmatian daisy</name>
    <name type="synonym">Chrysanthemum cinerariifolium</name>
    <dbReference type="NCBI Taxonomy" id="118510"/>
    <lineage>
        <taxon>Eukaryota</taxon>
        <taxon>Viridiplantae</taxon>
        <taxon>Streptophyta</taxon>
        <taxon>Embryophyta</taxon>
        <taxon>Tracheophyta</taxon>
        <taxon>Spermatophyta</taxon>
        <taxon>Magnoliopsida</taxon>
        <taxon>eudicotyledons</taxon>
        <taxon>Gunneridae</taxon>
        <taxon>Pentapetalae</taxon>
        <taxon>asterids</taxon>
        <taxon>campanulids</taxon>
        <taxon>Asterales</taxon>
        <taxon>Asteraceae</taxon>
        <taxon>Asteroideae</taxon>
        <taxon>Anthemideae</taxon>
        <taxon>Anthemidinae</taxon>
        <taxon>Tanacetum</taxon>
    </lineage>
</organism>
<feature type="compositionally biased region" description="Basic and acidic residues" evidence="1">
    <location>
        <begin position="567"/>
        <end position="577"/>
    </location>
</feature>
<comment type="caution">
    <text evidence="3">The sequence shown here is derived from an EMBL/GenBank/DDBJ whole genome shotgun (WGS) entry which is preliminary data.</text>
</comment>
<sequence>TKQERYGSVFKVQGANTFNSFIYLAILIDLPLDGYAYTWAHKTTNKMSKLDRFLVSKGLLASFQYLLAFCLDRNLLDNRPILIQKLSIDYGPTPFRFFRSWFNLDGFDKLVKDTWKSLAIVDSNGMINLKKKLQALKIVIKQWTKDAKKSGSKIYSSLSYKGDENTKFFQGIINSKRSQLAICGILVDGEWIVDPLAVKNLEQNVSNEEINSAVWDYGTNKSPGPDGFTFEFFRRYWKLLEHDILAAVKEFFALGTFPLGCNSSFIALIPKIHDAKVVKDYRPISLIGSLYKIIAKSLANILSFVISDLTEFQSAFVSNRQILDGLFILNELLSWCKHTKFKAMQWLVRDDDDDFDVEIVYDIYKFVPDEVQTIDGIAKELGYSPTEVRYYHYLKTKTNLDYGLVTLGSDQDVNELLKYVVRNKVIDLYSEHDSTTINTYFNGPSDGVLTADNMPPSPSKSQGIEYYGEIDASVSSKGKEPDVEASGNEAEYFDPFKDLDAILGQYAKLLMITNDLEDKIDSERRKMLRELRKKEMFDFVVGQRFDNIKLVNDKIINHSLESMRKLEITKNDNERGQGHSVNGKRKRTYDVSKNKQGGIKSQPSVTQSQGPSEVGITQSQTTSLGIGSSQVASPSAMSPQCAGSSQGDRLNQGVGSNEGA</sequence>
<name>A0A699HNT5_TANCI</name>
<protein>
    <submittedName>
        <fullName evidence="3">RNA-directed DNA polymerase, eukaryota</fullName>
    </submittedName>
</protein>
<keyword evidence="3" id="KW-0808">Transferase</keyword>
<keyword evidence="2" id="KW-1133">Transmembrane helix</keyword>
<dbReference type="EMBL" id="BKCJ010187800">
    <property type="protein sequence ID" value="GEY54690.1"/>
    <property type="molecule type" value="Genomic_DNA"/>
</dbReference>
<dbReference type="AlphaFoldDB" id="A0A699HNT5"/>
<dbReference type="PANTHER" id="PTHR46890">
    <property type="entry name" value="NON-LTR RETROLELEMENT REVERSE TRANSCRIPTASE-LIKE PROTEIN-RELATED"/>
    <property type="match status" value="1"/>
</dbReference>
<keyword evidence="2" id="KW-0472">Membrane</keyword>
<evidence type="ECO:0000313" key="3">
    <source>
        <dbReference type="EMBL" id="GEY54690.1"/>
    </source>
</evidence>
<evidence type="ECO:0000256" key="1">
    <source>
        <dbReference type="SAM" id="MobiDB-lite"/>
    </source>
</evidence>
<keyword evidence="3" id="KW-0548">Nucleotidyltransferase</keyword>
<dbReference type="InterPro" id="IPR052343">
    <property type="entry name" value="Retrotransposon-Effector_Assoc"/>
</dbReference>
<gene>
    <name evidence="3" type="ORF">Tci_426664</name>
</gene>
<proteinExistence type="predicted"/>
<feature type="region of interest" description="Disordered" evidence="1">
    <location>
        <begin position="567"/>
        <end position="660"/>
    </location>
</feature>
<feature type="transmembrane region" description="Helical" evidence="2">
    <location>
        <begin position="20"/>
        <end position="40"/>
    </location>
</feature>
<reference evidence="3" key="1">
    <citation type="journal article" date="2019" name="Sci. Rep.">
        <title>Draft genome of Tanacetum cinerariifolium, the natural source of mosquito coil.</title>
        <authorList>
            <person name="Yamashiro T."/>
            <person name="Shiraishi A."/>
            <person name="Satake H."/>
            <person name="Nakayama K."/>
        </authorList>
    </citation>
    <scope>NUCLEOTIDE SEQUENCE</scope>
</reference>
<evidence type="ECO:0000256" key="2">
    <source>
        <dbReference type="SAM" id="Phobius"/>
    </source>
</evidence>
<feature type="compositionally biased region" description="Polar residues" evidence="1">
    <location>
        <begin position="599"/>
        <end position="660"/>
    </location>
</feature>